<organism evidence="2 3">
    <name type="scientific">Limnospira indica PCC 8005</name>
    <dbReference type="NCBI Taxonomy" id="376219"/>
    <lineage>
        <taxon>Bacteria</taxon>
        <taxon>Bacillati</taxon>
        <taxon>Cyanobacteriota</taxon>
        <taxon>Cyanophyceae</taxon>
        <taxon>Oscillatoriophycideae</taxon>
        <taxon>Oscillatoriales</taxon>
        <taxon>Sirenicapillariaceae</taxon>
        <taxon>Limnospira</taxon>
    </lineage>
</organism>
<evidence type="ECO:0000256" key="1">
    <source>
        <dbReference type="SAM" id="Phobius"/>
    </source>
</evidence>
<sequence length="111" mass="11259">MSEHEKQVAQSATWIDVLPAGHILVVGLVIILGIATIILFSGESGINICIFGDCGSHITYDITSGGGGVIDKLLPVAAAGGTVIVLTTMFGMSILPAVGVAAIAFVIVNLL</sequence>
<accession>A0A9P1P2L6</accession>
<name>A0A9P1P2L6_9CYAN</name>
<keyword evidence="1" id="KW-0472">Membrane</keyword>
<keyword evidence="1" id="KW-0812">Transmembrane</keyword>
<feature type="transmembrane region" description="Helical" evidence="1">
    <location>
        <begin position="83"/>
        <end position="108"/>
    </location>
</feature>
<evidence type="ECO:0000313" key="2">
    <source>
        <dbReference type="EMBL" id="CDM97692.1"/>
    </source>
</evidence>
<keyword evidence="3" id="KW-1185">Reference proteome</keyword>
<dbReference type="AlphaFoldDB" id="A0A9P1P2L6"/>
<protein>
    <submittedName>
        <fullName evidence="2">Uncharacterized protein</fullName>
    </submittedName>
</protein>
<dbReference type="EMBL" id="FO818640">
    <property type="protein sequence ID" value="CDM97692.1"/>
    <property type="molecule type" value="Genomic_DNA"/>
</dbReference>
<evidence type="ECO:0000313" key="3">
    <source>
        <dbReference type="Proteomes" id="UP000032946"/>
    </source>
</evidence>
<gene>
    <name evidence="2" type="ORF">ARTHRO_60293</name>
</gene>
<keyword evidence="1" id="KW-1133">Transmembrane helix</keyword>
<dbReference type="Proteomes" id="UP000032946">
    <property type="component" value="Chromosome"/>
</dbReference>
<reference evidence="2 3" key="1">
    <citation type="submission" date="2014-02" db="EMBL/GenBank/DDBJ databases">
        <authorList>
            <person name="Genoscope - CEA"/>
        </authorList>
    </citation>
    <scope>NUCLEOTIDE SEQUENCE [LARGE SCALE GENOMIC DNA]</scope>
    <source>
        <strain evidence="2 3">PCC 8005</strain>
    </source>
</reference>
<proteinExistence type="predicted"/>
<feature type="transmembrane region" description="Helical" evidence="1">
    <location>
        <begin position="20"/>
        <end position="40"/>
    </location>
</feature>
<dbReference type="RefSeq" id="WP_006670680.1">
    <property type="nucleotide sequence ID" value="NZ_FO818640.1"/>
</dbReference>